<dbReference type="Proteomes" id="UP001374893">
    <property type="component" value="Chromosome"/>
</dbReference>
<gene>
    <name evidence="6" type="ORF">HAHE_00890</name>
</gene>
<dbReference type="Gene3D" id="3.20.20.70">
    <property type="entry name" value="Aldolase class I"/>
    <property type="match status" value="1"/>
</dbReference>
<dbReference type="PANTHER" id="PTHR35803">
    <property type="entry name" value="GLUCAN 1,4-ALPHA-GLUCOSIDASE SUSB-RELATED"/>
    <property type="match status" value="1"/>
</dbReference>
<reference evidence="6 7" key="1">
    <citation type="submission" date="2021-06" db="EMBL/GenBank/DDBJ databases">
        <title>Complete genome of Haloferula helveola possessing various polysaccharide degrading enzymes.</title>
        <authorList>
            <person name="Takami H."/>
            <person name="Huang C."/>
            <person name="Hamasaki K."/>
        </authorList>
    </citation>
    <scope>NUCLEOTIDE SEQUENCE [LARGE SCALE GENOMIC DNA]</scope>
    <source>
        <strain evidence="6 7">CN-1</strain>
    </source>
</reference>
<dbReference type="Pfam" id="PF10566">
    <property type="entry name" value="Glyco_hydro_97"/>
    <property type="match status" value="1"/>
</dbReference>
<sequence length="665" mass="74003">MPFLFRPSGSAILPAAIALHLGLGETPALGETLRSPDGRLHLDLELKDGLLCYSLDRDDTPLTNLSKAGIRWHDAAPRWSDLQIETSTHDSRWKPVWGKREEVRDHYSEARATVTLPDDTATPLTVVFRLYDEGLAFRYELADAGGESRSVRLLEDLAEFHFAKDGTCWSYNGENPNKGPEPLGAASGTRRLPLTARLDEKTYVSIAEADLDNFGWLELKAAGGSASFTSSIETTPIELPFRSPWRVLVIGDTPGCLVDADLLENLNPPCAIDDPSWIRPGVTFWDWRTWGYEAPDGFSYGLDMASWKRFIDYASETGVPHLLLDANWYGPEFDPASDPTVSRDHLVKQLPSGEVVREPAPEDWKEPIDVPALITYAKERGVGIFLYINDKARIRYDFEKTLATYREWGAAGIKYGFMKANSRRQKVTKTREIIELCAKYRLMCNFHDGPMPPGGLHRTWPNCMTVEFCHAQADAKKSFSPTTFNTSVFVNMISGPIDMNNGMFGLADAHKARPRVFQPIPSTIVGECARTLIAFSGQAIVLDAPESFAAHPELFSFLTAQKQPWRESETLDGAIGEFIVMRRTASDGTILLGATTNEKGRTVEVPLSFLESGTYSATIFEDKPDTHFETRKESYRSRKAEVRADDTLTLTLAPGGGACVRFTKQ</sequence>
<dbReference type="SUPFAM" id="SSF51445">
    <property type="entry name" value="(Trans)glycosidases"/>
    <property type="match status" value="1"/>
</dbReference>
<keyword evidence="7" id="KW-1185">Reference proteome</keyword>
<dbReference type="InterPro" id="IPR014718">
    <property type="entry name" value="GH-type_carb-bd"/>
</dbReference>
<proteinExistence type="predicted"/>
<dbReference type="InterPro" id="IPR013780">
    <property type="entry name" value="Glyco_hydro_b"/>
</dbReference>
<name>A0ABM7R6N0_9BACT</name>
<dbReference type="InterPro" id="IPR017853">
    <property type="entry name" value="GH"/>
</dbReference>
<dbReference type="Gene3D" id="2.70.98.10">
    <property type="match status" value="1"/>
</dbReference>
<feature type="domain" description="Glycosyl-hydrolase 97 C-terminal oligomerisation" evidence="5">
    <location>
        <begin position="565"/>
        <end position="662"/>
    </location>
</feature>
<dbReference type="InterPro" id="IPR019563">
    <property type="entry name" value="GH97_catalytic"/>
</dbReference>
<accession>A0ABM7R6N0</accession>
<evidence type="ECO:0000259" key="4">
    <source>
        <dbReference type="Pfam" id="PF14508"/>
    </source>
</evidence>
<protein>
    <submittedName>
        <fullName evidence="6">Alpha-glucosidase</fullName>
    </submittedName>
</protein>
<dbReference type="InterPro" id="IPR029486">
    <property type="entry name" value="GH97_N"/>
</dbReference>
<dbReference type="Pfam" id="PF14508">
    <property type="entry name" value="GH97_N"/>
    <property type="match status" value="1"/>
</dbReference>
<evidence type="ECO:0000256" key="1">
    <source>
        <dbReference type="ARBA" id="ARBA00022801"/>
    </source>
</evidence>
<dbReference type="RefSeq" id="WP_338687567.1">
    <property type="nucleotide sequence ID" value="NZ_AP024702.1"/>
</dbReference>
<dbReference type="Pfam" id="PF14509">
    <property type="entry name" value="GH97_C"/>
    <property type="match status" value="1"/>
</dbReference>
<evidence type="ECO:0000259" key="3">
    <source>
        <dbReference type="Pfam" id="PF10566"/>
    </source>
</evidence>
<dbReference type="Gene3D" id="2.60.40.1180">
    <property type="entry name" value="Golgi alpha-mannosidase II"/>
    <property type="match status" value="1"/>
</dbReference>
<evidence type="ECO:0000259" key="5">
    <source>
        <dbReference type="Pfam" id="PF14509"/>
    </source>
</evidence>
<feature type="domain" description="Glycosyl-hydrolase 97 N-terminal" evidence="4">
    <location>
        <begin position="33"/>
        <end position="269"/>
    </location>
</feature>
<keyword evidence="1" id="KW-0378">Hydrolase</keyword>
<evidence type="ECO:0000256" key="2">
    <source>
        <dbReference type="ARBA" id="ARBA00023295"/>
    </source>
</evidence>
<dbReference type="InterPro" id="IPR013785">
    <property type="entry name" value="Aldolase_TIM"/>
</dbReference>
<dbReference type="InterPro" id="IPR052720">
    <property type="entry name" value="Glycosyl_hydrolase_97"/>
</dbReference>
<dbReference type="EMBL" id="AP024702">
    <property type="protein sequence ID" value="BCX46181.1"/>
    <property type="molecule type" value="Genomic_DNA"/>
</dbReference>
<keyword evidence="2" id="KW-0326">Glycosidase</keyword>
<organism evidence="6 7">
    <name type="scientific">Haloferula helveola</name>
    <dbReference type="NCBI Taxonomy" id="490095"/>
    <lineage>
        <taxon>Bacteria</taxon>
        <taxon>Pseudomonadati</taxon>
        <taxon>Verrucomicrobiota</taxon>
        <taxon>Verrucomicrobiia</taxon>
        <taxon>Verrucomicrobiales</taxon>
        <taxon>Verrucomicrobiaceae</taxon>
        <taxon>Haloferula</taxon>
    </lineage>
</organism>
<feature type="domain" description="Glycosyl-hydrolase 97 catalytic" evidence="3">
    <location>
        <begin position="293"/>
        <end position="467"/>
    </location>
</feature>
<evidence type="ECO:0000313" key="7">
    <source>
        <dbReference type="Proteomes" id="UP001374893"/>
    </source>
</evidence>
<dbReference type="InterPro" id="IPR029483">
    <property type="entry name" value="GH97_C"/>
</dbReference>
<evidence type="ECO:0000313" key="6">
    <source>
        <dbReference type="EMBL" id="BCX46181.1"/>
    </source>
</evidence>